<keyword evidence="2" id="KW-1133">Transmembrane helix</keyword>
<name>A0A4S4AX49_9RHOO</name>
<dbReference type="Pfam" id="PF13581">
    <property type="entry name" value="HATPase_c_2"/>
    <property type="match status" value="1"/>
</dbReference>
<accession>A0A4S4AX49</accession>
<organism evidence="4 5">
    <name type="scientific">Pseudothauera nasutitermitis</name>
    <dbReference type="NCBI Taxonomy" id="2565930"/>
    <lineage>
        <taxon>Bacteria</taxon>
        <taxon>Pseudomonadati</taxon>
        <taxon>Pseudomonadota</taxon>
        <taxon>Betaproteobacteria</taxon>
        <taxon>Rhodocyclales</taxon>
        <taxon>Zoogloeaceae</taxon>
        <taxon>Pseudothauera</taxon>
    </lineage>
</organism>
<gene>
    <name evidence="4" type="ORF">E6C76_14895</name>
</gene>
<keyword evidence="2" id="KW-0812">Transmembrane</keyword>
<evidence type="ECO:0000313" key="5">
    <source>
        <dbReference type="Proteomes" id="UP000308430"/>
    </source>
</evidence>
<evidence type="ECO:0000313" key="4">
    <source>
        <dbReference type="EMBL" id="THF63865.1"/>
    </source>
</evidence>
<comment type="caution">
    <text evidence="4">The sequence shown here is derived from an EMBL/GenBank/DDBJ whole genome shotgun (WGS) entry which is preliminary data.</text>
</comment>
<feature type="compositionally biased region" description="Basic and acidic residues" evidence="1">
    <location>
        <begin position="91"/>
        <end position="109"/>
    </location>
</feature>
<evidence type="ECO:0000256" key="2">
    <source>
        <dbReference type="SAM" id="Phobius"/>
    </source>
</evidence>
<dbReference type="Gene3D" id="3.30.565.10">
    <property type="entry name" value="Histidine kinase-like ATPase, C-terminal domain"/>
    <property type="match status" value="1"/>
</dbReference>
<keyword evidence="2" id="KW-0472">Membrane</keyword>
<keyword evidence="4" id="KW-0547">Nucleotide-binding</keyword>
<dbReference type="OrthoDB" id="9800897at2"/>
<reference evidence="4 5" key="1">
    <citation type="submission" date="2019-04" db="EMBL/GenBank/DDBJ databases">
        <title>Azoarcus nasutitermitis sp. nov. isolated from termite nest.</title>
        <authorList>
            <person name="Lin S.-Y."/>
            <person name="Hameed A."/>
            <person name="Hsu Y.-H."/>
            <person name="Young C.-C."/>
        </authorList>
    </citation>
    <scope>NUCLEOTIDE SEQUENCE [LARGE SCALE GENOMIC DNA]</scope>
    <source>
        <strain evidence="4 5">CC-YHH838</strain>
    </source>
</reference>
<protein>
    <submittedName>
        <fullName evidence="4">ATP-binding protein</fullName>
    </submittedName>
</protein>
<feature type="region of interest" description="Disordered" evidence="1">
    <location>
        <begin position="91"/>
        <end position="145"/>
    </location>
</feature>
<evidence type="ECO:0000259" key="3">
    <source>
        <dbReference type="Pfam" id="PF13581"/>
    </source>
</evidence>
<dbReference type="GO" id="GO:0005524">
    <property type="term" value="F:ATP binding"/>
    <property type="evidence" value="ECO:0007669"/>
    <property type="project" value="UniProtKB-KW"/>
</dbReference>
<feature type="domain" description="Histidine kinase/HSP90-like ATPase" evidence="3">
    <location>
        <begin position="168"/>
        <end position="300"/>
    </location>
</feature>
<evidence type="ECO:0000256" key="1">
    <source>
        <dbReference type="SAM" id="MobiDB-lite"/>
    </source>
</evidence>
<dbReference type="AlphaFoldDB" id="A0A4S4AX49"/>
<sequence length="327" mass="35948">MTAPDRPKPTSRMTPAVLSRPVYRRRRRICSLAIMASARFTRLAQIGAEPRNQSGVGVAGMFWVLMAILPISHSCYEVLWGRRTAHRRQRREANDAVHHAPVESADPAKRLSGFPDNRRVAPRMDWPRDRRAPGGEPGAFHTGRRRGSVCRMPVSLTLSLSVRTLPEAREAARRGAALCGGSVAVETGLTELLVNAVEHGNLGIDHACKARLLANGTWASEVERRLAESARGRRYARLRAWRSGRGWCFEIADAGAGFDWRPWLDLAATRGTAPNGRGIALAAALYFDRLRFLPPGNRVRAWVNGPPGSAGRPGHARGRAIAYNRAP</sequence>
<keyword evidence="5" id="KW-1185">Reference proteome</keyword>
<proteinExistence type="predicted"/>
<dbReference type="InterPro" id="IPR036890">
    <property type="entry name" value="HATPase_C_sf"/>
</dbReference>
<dbReference type="InterPro" id="IPR003594">
    <property type="entry name" value="HATPase_dom"/>
</dbReference>
<dbReference type="EMBL" id="SSOC01000005">
    <property type="protein sequence ID" value="THF63865.1"/>
    <property type="molecule type" value="Genomic_DNA"/>
</dbReference>
<dbReference type="Proteomes" id="UP000308430">
    <property type="component" value="Unassembled WGS sequence"/>
</dbReference>
<keyword evidence="4" id="KW-0067">ATP-binding</keyword>
<feature type="transmembrane region" description="Helical" evidence="2">
    <location>
        <begin position="60"/>
        <end position="81"/>
    </location>
</feature>